<accession>A0A6L2KF17</accession>
<evidence type="ECO:0000256" key="1">
    <source>
        <dbReference type="SAM" id="MobiDB-lite"/>
    </source>
</evidence>
<name>A0A6L2KF17_TANCI</name>
<feature type="region of interest" description="Disordered" evidence="1">
    <location>
        <begin position="570"/>
        <end position="602"/>
    </location>
</feature>
<feature type="region of interest" description="Disordered" evidence="1">
    <location>
        <begin position="222"/>
        <end position="245"/>
    </location>
</feature>
<evidence type="ECO:0008006" key="3">
    <source>
        <dbReference type="Google" id="ProtNLM"/>
    </source>
</evidence>
<evidence type="ECO:0000313" key="2">
    <source>
        <dbReference type="EMBL" id="GEU47287.1"/>
    </source>
</evidence>
<dbReference type="AlphaFoldDB" id="A0A6L2KF17"/>
<gene>
    <name evidence="2" type="ORF">Tci_019265</name>
</gene>
<organism evidence="2">
    <name type="scientific">Tanacetum cinerariifolium</name>
    <name type="common">Dalmatian daisy</name>
    <name type="synonym">Chrysanthemum cinerariifolium</name>
    <dbReference type="NCBI Taxonomy" id="118510"/>
    <lineage>
        <taxon>Eukaryota</taxon>
        <taxon>Viridiplantae</taxon>
        <taxon>Streptophyta</taxon>
        <taxon>Embryophyta</taxon>
        <taxon>Tracheophyta</taxon>
        <taxon>Spermatophyta</taxon>
        <taxon>Magnoliopsida</taxon>
        <taxon>eudicotyledons</taxon>
        <taxon>Gunneridae</taxon>
        <taxon>Pentapetalae</taxon>
        <taxon>asterids</taxon>
        <taxon>campanulids</taxon>
        <taxon>Asterales</taxon>
        <taxon>Asteraceae</taxon>
        <taxon>Asteroideae</taxon>
        <taxon>Anthemideae</taxon>
        <taxon>Anthemidinae</taxon>
        <taxon>Tanacetum</taxon>
    </lineage>
</organism>
<comment type="caution">
    <text evidence="2">The sequence shown here is derived from an EMBL/GenBank/DDBJ whole genome shotgun (WGS) entry which is preliminary data.</text>
</comment>
<protein>
    <recommendedName>
        <fullName evidence="3">Reverse transcriptase domain-containing protein</fullName>
    </recommendedName>
</protein>
<sequence>MPSSRFLELHQLDTFYNALNPNDQDALDSAAGGNFLDKIPRECLEIIESKSKVKYSRSRVTNSRVSTNAPLPFSSLPSHSFDLQQIAASLEDKLDIQMNRFGKSLNDMKAFVTPTAPIKAVEEVCVTCGSNHSYNHCPLTRGGNEFLIFHDNIQQFQTATVGNFIQGGPSSSSSLLSNTILNPINEAKAITSRSGISYDGPSIPPSVVEKEPEVIKDTELPRTENIQPPSIQKDKEPTDEPFIVPKTKANLPYPSRLAKEKLHEKDDILAAKFMEIFRDLHFELSFADALVHMPKFAPMFKKFYSQSSSIVDTWETFLSTAHAIIDVYEGEIILRHEKQSLKIKCSDTPSISYNNFKSLNKVDLIDAGESDFDSEEIENFLNDDSIPMGNENSVFDQEEDILFLEKLLNEDPPLINLNQANSCIKEPEYSFSMGNGFTFKDDEPIHDEDVPIEESKVYSNLFFDKDEIYSDKLESHVESNFVESLSNHDALINSSQKIDYLEEISKPLMPIYIVEEERIRREHVEYINRIEMEDIDIVSNTDELLPPGFENDDSEGEINAVEELHVDNSISNSENDLSDNEASDFDNPSFPRPPPEPPDADLDHFVEIPSGKIKVYIEVLSMLWGNRLPIRTVRCRCLVTVPFVTPSLNLTSKREGGGPGDSVTGLILQTQRASESFVVLTDSSHHSSTNAADDEVTSIVRQIKPSIFRDFASLSTAEADAASPSQHVGTELSARSFYAMDYEQLLAEFSVGAARQAYFNAEIRMRLEHDLRGRQKLEERCALKVNRNVALEWHVAVLKSATASKDVELASSSSQVVKMAQELSNLQLSCDELSVKASSLEFEKYKLIDQVSELEAVCSGYRDEVAGYKLFKEQVEVVQEEQVKALSDRVSSIDSDLMDMALHVDEEFYPRYLTIIVERRGALGRGIDKGMQDGLKAGVDHGRAGRGLDVIAAYEPSVEANFVLVIGTLRAVMLPRLQNPVNCNPLLSSLQFSFTVWRIKCPSLCSKFVRFPAWHFSWVMVVVEMEMSL</sequence>
<proteinExistence type="predicted"/>
<reference evidence="2" key="1">
    <citation type="journal article" date="2019" name="Sci. Rep.">
        <title>Draft genome of Tanacetum cinerariifolium, the natural source of mosquito coil.</title>
        <authorList>
            <person name="Yamashiro T."/>
            <person name="Shiraishi A."/>
            <person name="Satake H."/>
            <person name="Nakayama K."/>
        </authorList>
    </citation>
    <scope>NUCLEOTIDE SEQUENCE</scope>
</reference>
<dbReference type="EMBL" id="BKCJ010002249">
    <property type="protein sequence ID" value="GEU47287.1"/>
    <property type="molecule type" value="Genomic_DNA"/>
</dbReference>